<organism evidence="1 2">
    <name type="scientific">Bugula neritina</name>
    <name type="common">Brown bryozoan</name>
    <name type="synonym">Sertularia neritina</name>
    <dbReference type="NCBI Taxonomy" id="10212"/>
    <lineage>
        <taxon>Eukaryota</taxon>
        <taxon>Metazoa</taxon>
        <taxon>Spiralia</taxon>
        <taxon>Lophotrochozoa</taxon>
        <taxon>Bryozoa</taxon>
        <taxon>Gymnolaemata</taxon>
        <taxon>Cheilostomatida</taxon>
        <taxon>Flustrina</taxon>
        <taxon>Buguloidea</taxon>
        <taxon>Bugulidae</taxon>
        <taxon>Bugula</taxon>
    </lineage>
</organism>
<comment type="caution">
    <text evidence="1">The sequence shown here is derived from an EMBL/GenBank/DDBJ whole genome shotgun (WGS) entry which is preliminary data.</text>
</comment>
<gene>
    <name evidence="1" type="ORF">EB796_007236</name>
</gene>
<dbReference type="AlphaFoldDB" id="A0A7J7K747"/>
<sequence length="74" mass="8272">MQDTSLTKATPTITTVYLLEVDQQGLCIFTNSILERAVDKISTYVRIRGVNKLQEPIIKVISADSITRGCLLHH</sequence>
<name>A0A7J7K747_BUGNE</name>
<evidence type="ECO:0000313" key="2">
    <source>
        <dbReference type="Proteomes" id="UP000593567"/>
    </source>
</evidence>
<protein>
    <submittedName>
        <fullName evidence="1">Uncharacterized protein</fullName>
    </submittedName>
</protein>
<keyword evidence="2" id="KW-1185">Reference proteome</keyword>
<accession>A0A7J7K747</accession>
<dbReference type="EMBL" id="VXIV02001067">
    <property type="protein sequence ID" value="KAF6034460.1"/>
    <property type="molecule type" value="Genomic_DNA"/>
</dbReference>
<proteinExistence type="predicted"/>
<evidence type="ECO:0000313" key="1">
    <source>
        <dbReference type="EMBL" id="KAF6034460.1"/>
    </source>
</evidence>
<dbReference type="Proteomes" id="UP000593567">
    <property type="component" value="Unassembled WGS sequence"/>
</dbReference>
<reference evidence="1" key="1">
    <citation type="submission" date="2020-06" db="EMBL/GenBank/DDBJ databases">
        <title>Draft genome of Bugula neritina, a colonial animal packing powerful symbionts and potential medicines.</title>
        <authorList>
            <person name="Rayko M."/>
        </authorList>
    </citation>
    <scope>NUCLEOTIDE SEQUENCE [LARGE SCALE GENOMIC DNA]</scope>
    <source>
        <strain evidence="1">Kwan_BN1</strain>
    </source>
</reference>